<dbReference type="SMART" id="SM00388">
    <property type="entry name" value="HisKA"/>
    <property type="match status" value="1"/>
</dbReference>
<dbReference type="InterPro" id="IPR003018">
    <property type="entry name" value="GAF"/>
</dbReference>
<dbReference type="SUPFAM" id="SSF55874">
    <property type="entry name" value="ATPase domain of HSP90 chaperone/DNA topoisomerase II/histidine kinase"/>
    <property type="match status" value="1"/>
</dbReference>
<dbReference type="InterPro" id="IPR016132">
    <property type="entry name" value="Phyto_chromo_attachment"/>
</dbReference>
<sequence>MSQSEVITPQTVDLNNCDREAIHLPGAIQPHGLLFALKEPELEIIQVSNNSFDLIGIHPENLLKKLLKELLDDQQINYIRQCVSKEFEKVNPLTISIKREEQELIFDGIVHRSDQVLILELEPAAYQNQADFFSFHHLVQSPLNKMQNASSLHELCQIIVKEVRKLTGFDRVMLYQFDNEGYGTVVAEDKLEVLTPFLDLHYPASDIPLQARKLYVLNRLRLIPDFKYQPAQLIPQNNPITNSPLDLSFSILRSVSPLHIEYLANMGVTASMSISLIKNKNFWGLIACHHYSPKYVAYSVRTACEFLGQIMSIELVSKEDYKDLDYKIKIKSLQSKFVESITQEENFVNSLVKSKNNLLDLVSAQGVALYSCEEWVVIGKTPNESELNELMQWVETQFQHDVFYTDSLPKLYPVAENFKDVASGIIALCISQIPKNYILWFRPEVIQTVKWGGNPNKPVEVAQDGSFRLSPRKSFELWQQTVQLKSLPWKKCELDIALELKSAIIGIVLRKTEEIAKINIELERSNNELDAFAYIASHDLKEPLRGIHNYSSFLIEDYGDVLTEDGVSKLQTLVRLTQRMEDLINSLLHFSRLGRMELSVEQTDLNEVLKQVIEVISLNLKDTKLEIRIPQPLPVIHCDKIQVSEVFSNLITNAIKYNDKENKWVEIGYLDSLYPDTTKVLTPLTEPLLGGVFYVRDNGIGIREKHLDTVFRIFKRLHAGNKYGGGTGAGLTIARKIVERHNGSLWVESTYGEGSTFYFTLQG</sequence>
<dbReference type="GO" id="GO:0000155">
    <property type="term" value="F:phosphorelay sensor kinase activity"/>
    <property type="evidence" value="ECO:0007669"/>
    <property type="project" value="InterPro"/>
</dbReference>
<evidence type="ECO:0000256" key="4">
    <source>
        <dbReference type="ARBA" id="ARBA00022543"/>
    </source>
</evidence>
<dbReference type="Pfam" id="PF08446">
    <property type="entry name" value="PAS_2"/>
    <property type="match status" value="1"/>
</dbReference>
<accession>K9W6E5</accession>
<dbReference type="AlphaFoldDB" id="K9W6E5"/>
<dbReference type="InterPro" id="IPR003594">
    <property type="entry name" value="HATPase_dom"/>
</dbReference>
<comment type="catalytic activity">
    <reaction evidence="1">
        <text>ATP + protein L-histidine = ADP + protein N-phospho-L-histidine.</text>
        <dbReference type="EC" id="2.7.13.3"/>
    </reaction>
</comment>
<dbReference type="CDD" id="cd00082">
    <property type="entry name" value="HisKA"/>
    <property type="match status" value="1"/>
</dbReference>
<dbReference type="SMART" id="SM00065">
    <property type="entry name" value="GAF"/>
    <property type="match status" value="1"/>
</dbReference>
<evidence type="ECO:0000313" key="13">
    <source>
        <dbReference type="EMBL" id="AFZ15379.1"/>
    </source>
</evidence>
<evidence type="ECO:0000256" key="7">
    <source>
        <dbReference type="ARBA" id="ARBA00022679"/>
    </source>
</evidence>
<keyword evidence="5" id="KW-0597">Phosphoprotein</keyword>
<dbReference type="FunFam" id="3.30.565.10:FF:000006">
    <property type="entry name" value="Sensor histidine kinase WalK"/>
    <property type="match status" value="1"/>
</dbReference>
<dbReference type="InterPro" id="IPR003661">
    <property type="entry name" value="HisK_dim/P_dom"/>
</dbReference>
<dbReference type="SUPFAM" id="SSF47384">
    <property type="entry name" value="Homodimeric domain of signal transducing histidine kinase"/>
    <property type="match status" value="1"/>
</dbReference>
<proteinExistence type="inferred from homology"/>
<dbReference type="InterPro" id="IPR005467">
    <property type="entry name" value="His_kinase_dom"/>
</dbReference>
<reference evidence="13 14" key="1">
    <citation type="submission" date="2012-06" db="EMBL/GenBank/DDBJ databases">
        <title>Finished chromosome of genome of Crinalium epipsammum PCC 9333.</title>
        <authorList>
            <consortium name="US DOE Joint Genome Institute"/>
            <person name="Gugger M."/>
            <person name="Coursin T."/>
            <person name="Rippka R."/>
            <person name="Tandeau De Marsac N."/>
            <person name="Huntemann M."/>
            <person name="Wei C.-L."/>
            <person name="Han J."/>
            <person name="Detter J.C."/>
            <person name="Han C."/>
            <person name="Tapia R."/>
            <person name="Davenport K."/>
            <person name="Daligault H."/>
            <person name="Erkkila T."/>
            <person name="Gu W."/>
            <person name="Munk A.C.C."/>
            <person name="Teshima H."/>
            <person name="Xu Y."/>
            <person name="Chain P."/>
            <person name="Chen A."/>
            <person name="Krypides N."/>
            <person name="Mavromatis K."/>
            <person name="Markowitz V."/>
            <person name="Szeto E."/>
            <person name="Ivanova N."/>
            <person name="Mikhailova N."/>
            <person name="Ovchinnikova G."/>
            <person name="Pagani I."/>
            <person name="Pati A."/>
            <person name="Goodwin L."/>
            <person name="Peters L."/>
            <person name="Pitluck S."/>
            <person name="Woyke T."/>
            <person name="Kerfeld C."/>
        </authorList>
    </citation>
    <scope>NUCLEOTIDE SEQUENCE [LARGE SCALE GENOMIC DNA]</scope>
    <source>
        <strain evidence="13 14">PCC 9333</strain>
    </source>
</reference>
<evidence type="ECO:0000256" key="9">
    <source>
        <dbReference type="ARBA" id="ARBA00022991"/>
    </source>
</evidence>
<dbReference type="GO" id="GO:0009584">
    <property type="term" value="P:detection of visible light"/>
    <property type="evidence" value="ECO:0007669"/>
    <property type="project" value="InterPro"/>
</dbReference>
<dbReference type="SMART" id="SM00387">
    <property type="entry name" value="HATPase_c"/>
    <property type="match status" value="1"/>
</dbReference>
<dbReference type="InterPro" id="IPR050351">
    <property type="entry name" value="BphY/WalK/GraS-like"/>
</dbReference>
<dbReference type="InterPro" id="IPR036097">
    <property type="entry name" value="HisK_dim/P_sf"/>
</dbReference>
<dbReference type="HOGENOM" id="CLU_000445_50_1_3"/>
<evidence type="ECO:0000313" key="14">
    <source>
        <dbReference type="Proteomes" id="UP000010472"/>
    </source>
</evidence>
<keyword evidence="10" id="KW-0675">Receptor</keyword>
<dbReference type="Proteomes" id="UP000010472">
    <property type="component" value="Chromosome"/>
</dbReference>
<keyword evidence="8 13" id="KW-0418">Kinase</keyword>
<dbReference type="GO" id="GO:0000156">
    <property type="term" value="F:phosphorelay response regulator activity"/>
    <property type="evidence" value="ECO:0007669"/>
    <property type="project" value="TreeGrafter"/>
</dbReference>
<dbReference type="PRINTS" id="PR01033">
    <property type="entry name" value="PHYTOCHROME"/>
</dbReference>
<dbReference type="GO" id="GO:0007234">
    <property type="term" value="P:osmosensory signaling via phosphorelay pathway"/>
    <property type="evidence" value="ECO:0007669"/>
    <property type="project" value="TreeGrafter"/>
</dbReference>
<dbReference type="InterPro" id="IPR043150">
    <property type="entry name" value="Phytochrome_PHY_sf"/>
</dbReference>
<dbReference type="Gene3D" id="3.30.565.10">
    <property type="entry name" value="Histidine kinase-like ATPase, C-terminal domain"/>
    <property type="match status" value="1"/>
</dbReference>
<evidence type="ECO:0000256" key="5">
    <source>
        <dbReference type="ARBA" id="ARBA00022553"/>
    </source>
</evidence>
<dbReference type="Gene3D" id="1.10.287.130">
    <property type="match status" value="1"/>
</dbReference>
<keyword evidence="4" id="KW-0600">Photoreceptor protein</keyword>
<dbReference type="InterPro" id="IPR036890">
    <property type="entry name" value="HATPase_C_sf"/>
</dbReference>
<dbReference type="PANTHER" id="PTHR42878:SF15">
    <property type="entry name" value="BACTERIOPHYTOCHROME"/>
    <property type="match status" value="1"/>
</dbReference>
<protein>
    <recommendedName>
        <fullName evidence="3">histidine kinase</fullName>
        <ecNumber evidence="3">2.7.13.3</ecNumber>
    </recommendedName>
</protein>
<dbReference type="EC" id="2.7.13.3" evidence="3"/>
<dbReference type="GO" id="GO:0030295">
    <property type="term" value="F:protein kinase activator activity"/>
    <property type="evidence" value="ECO:0007669"/>
    <property type="project" value="TreeGrafter"/>
</dbReference>
<keyword evidence="9" id="KW-0157">Chromophore</keyword>
<comment type="similarity">
    <text evidence="2">In the N-terminal section; belongs to the phytochrome family.</text>
</comment>
<dbReference type="InterPro" id="IPR029016">
    <property type="entry name" value="GAF-like_dom_sf"/>
</dbReference>
<dbReference type="Gene3D" id="3.30.450.20">
    <property type="entry name" value="PAS domain"/>
    <property type="match status" value="1"/>
</dbReference>
<dbReference type="Pfam" id="PF02518">
    <property type="entry name" value="HATPase_c"/>
    <property type="match status" value="1"/>
</dbReference>
<evidence type="ECO:0000256" key="6">
    <source>
        <dbReference type="ARBA" id="ARBA00022606"/>
    </source>
</evidence>
<evidence type="ECO:0000259" key="12">
    <source>
        <dbReference type="PROSITE" id="PS50109"/>
    </source>
</evidence>
<evidence type="ECO:0000256" key="1">
    <source>
        <dbReference type="ARBA" id="ARBA00000085"/>
    </source>
</evidence>
<dbReference type="InterPro" id="IPR013515">
    <property type="entry name" value="Phytochrome_cen-reg"/>
</dbReference>
<dbReference type="STRING" id="1173022.Cri9333_4599"/>
<dbReference type="RefSeq" id="WP_015205470.1">
    <property type="nucleotide sequence ID" value="NC_019753.1"/>
</dbReference>
<feature type="domain" description="Histidine kinase" evidence="12">
    <location>
        <begin position="535"/>
        <end position="763"/>
    </location>
</feature>
<keyword evidence="7" id="KW-0808">Transferase</keyword>
<dbReference type="SUPFAM" id="SSF55785">
    <property type="entry name" value="PYP-like sensor domain (PAS domain)"/>
    <property type="match status" value="1"/>
</dbReference>
<dbReference type="PANTHER" id="PTHR42878">
    <property type="entry name" value="TWO-COMPONENT HISTIDINE KINASE"/>
    <property type="match status" value="1"/>
</dbReference>
<dbReference type="Pfam" id="PF01590">
    <property type="entry name" value="GAF"/>
    <property type="match status" value="1"/>
</dbReference>
<evidence type="ECO:0000256" key="8">
    <source>
        <dbReference type="ARBA" id="ARBA00022777"/>
    </source>
</evidence>
<name>K9W6E5_9CYAN</name>
<dbReference type="EMBL" id="CP003620">
    <property type="protein sequence ID" value="AFZ15379.1"/>
    <property type="molecule type" value="Genomic_DNA"/>
</dbReference>
<evidence type="ECO:0000256" key="2">
    <source>
        <dbReference type="ARBA" id="ARBA00006402"/>
    </source>
</evidence>
<dbReference type="InterPro" id="IPR013654">
    <property type="entry name" value="PAS_2"/>
</dbReference>
<dbReference type="PATRIC" id="fig|1173022.3.peg.4967"/>
<dbReference type="KEGG" id="cep:Cri9333_4599"/>
<dbReference type="Pfam" id="PF00360">
    <property type="entry name" value="PHY"/>
    <property type="match status" value="1"/>
</dbReference>
<keyword evidence="14" id="KW-1185">Reference proteome</keyword>
<dbReference type="PROSITE" id="PS50109">
    <property type="entry name" value="HIS_KIN"/>
    <property type="match status" value="1"/>
</dbReference>
<feature type="domain" description="Phytochrome chromophore attachment site" evidence="11">
    <location>
        <begin position="151"/>
        <end position="309"/>
    </location>
</feature>
<dbReference type="GO" id="GO:0006355">
    <property type="term" value="P:regulation of DNA-templated transcription"/>
    <property type="evidence" value="ECO:0007669"/>
    <property type="project" value="InterPro"/>
</dbReference>
<dbReference type="InterPro" id="IPR035965">
    <property type="entry name" value="PAS-like_dom_sf"/>
</dbReference>
<dbReference type="PROSITE" id="PS50046">
    <property type="entry name" value="PHYTOCHROME_2"/>
    <property type="match status" value="1"/>
</dbReference>
<dbReference type="Gene3D" id="3.30.450.270">
    <property type="match status" value="1"/>
</dbReference>
<organism evidence="13 14">
    <name type="scientific">Crinalium epipsammum PCC 9333</name>
    <dbReference type="NCBI Taxonomy" id="1173022"/>
    <lineage>
        <taxon>Bacteria</taxon>
        <taxon>Bacillati</taxon>
        <taxon>Cyanobacteriota</taxon>
        <taxon>Cyanophyceae</taxon>
        <taxon>Gomontiellales</taxon>
        <taxon>Gomontiellaceae</taxon>
        <taxon>Crinalium</taxon>
    </lineage>
</organism>
<evidence type="ECO:0000259" key="11">
    <source>
        <dbReference type="PROSITE" id="PS50046"/>
    </source>
</evidence>
<gene>
    <name evidence="13" type="ORF">Cri9333_4599</name>
</gene>
<dbReference type="GO" id="GO:0009881">
    <property type="term" value="F:photoreceptor activity"/>
    <property type="evidence" value="ECO:0007669"/>
    <property type="project" value="UniProtKB-KW"/>
</dbReference>
<dbReference type="InterPro" id="IPR001294">
    <property type="entry name" value="Phytochrome"/>
</dbReference>
<evidence type="ECO:0000256" key="10">
    <source>
        <dbReference type="ARBA" id="ARBA00023170"/>
    </source>
</evidence>
<evidence type="ECO:0000256" key="3">
    <source>
        <dbReference type="ARBA" id="ARBA00012438"/>
    </source>
</evidence>
<keyword evidence="6" id="KW-0716">Sensory transduction</keyword>
<dbReference type="Gene3D" id="3.30.450.40">
    <property type="match status" value="1"/>
</dbReference>
<dbReference type="eggNOG" id="COG4251">
    <property type="taxonomic scope" value="Bacteria"/>
</dbReference>
<dbReference type="Pfam" id="PF00512">
    <property type="entry name" value="HisKA"/>
    <property type="match status" value="1"/>
</dbReference>
<dbReference type="SUPFAM" id="SSF55781">
    <property type="entry name" value="GAF domain-like"/>
    <property type="match status" value="2"/>
</dbReference>
<dbReference type="OrthoDB" id="9760752at2"/>